<dbReference type="PANTHER" id="PTHR43685">
    <property type="entry name" value="GLYCOSYLTRANSFERASE"/>
    <property type="match status" value="1"/>
</dbReference>
<dbReference type="InterPro" id="IPR029044">
    <property type="entry name" value="Nucleotide-diphossugar_trans"/>
</dbReference>
<reference evidence="2" key="2">
    <citation type="submission" date="2023-04" db="EMBL/GenBank/DDBJ databases">
        <title>Paracnuella aquatica gen. nov., sp. nov., a member of the family Chitinophagaceae isolated from a hot spring.</title>
        <authorList>
            <person name="Wang C."/>
        </authorList>
    </citation>
    <scope>NUCLEOTIDE SEQUENCE</scope>
    <source>
        <strain evidence="2">LB-8</strain>
    </source>
</reference>
<sequence>MSDCFISICIPAYKRTDYLQRLLQSIAVQTYRDFEVIVTDDSPNDEVKQLCNQYSGSFPLHFYKNPQNLNTPENWNEGIRKSKGEWIKLVHDDDWFSSPESLAKFAEAAKKHPGHTFFFSAYTNIYEGTGRMQEMRLKPFWSKALLQNPMVLISDNVVGPPSVTMHKNDKTTWYDRNMKYVVDIDFYIRYLENTRPYYIDEPLINVGINQAQVTKYTFGVPEVHLKESLLLLEKTGPKHLKNMIVFDGWWRLIRNFSVKNVDQLCAFGYNGPVPQIIERIIQFQNRIPAGLLKNGIISKSLMSCCYLLGRNKI</sequence>
<protein>
    <submittedName>
        <fullName evidence="2">Glycosyltransferase</fullName>
    </submittedName>
</protein>
<dbReference type="AlphaFoldDB" id="A0A9X2XWI0"/>
<reference evidence="2" key="1">
    <citation type="submission" date="2022-09" db="EMBL/GenBank/DDBJ databases">
        <authorList>
            <person name="Yuan C."/>
            <person name="Ke Z."/>
        </authorList>
    </citation>
    <scope>NUCLEOTIDE SEQUENCE</scope>
    <source>
        <strain evidence="2">LB-8</strain>
    </source>
</reference>
<dbReference type="InterPro" id="IPR001173">
    <property type="entry name" value="Glyco_trans_2-like"/>
</dbReference>
<dbReference type="PANTHER" id="PTHR43685:SF11">
    <property type="entry name" value="GLYCOSYLTRANSFERASE TAGX-RELATED"/>
    <property type="match status" value="1"/>
</dbReference>
<organism evidence="2 3">
    <name type="scientific">Paraflavisolibacter caeni</name>
    <dbReference type="NCBI Taxonomy" id="2982496"/>
    <lineage>
        <taxon>Bacteria</taxon>
        <taxon>Pseudomonadati</taxon>
        <taxon>Bacteroidota</taxon>
        <taxon>Chitinophagia</taxon>
        <taxon>Chitinophagales</taxon>
        <taxon>Chitinophagaceae</taxon>
        <taxon>Paraflavisolibacter</taxon>
    </lineage>
</organism>
<proteinExistence type="predicted"/>
<name>A0A9X2XWI0_9BACT</name>
<gene>
    <name evidence="2" type="ORF">OCK74_14605</name>
</gene>
<dbReference type="CDD" id="cd00761">
    <property type="entry name" value="Glyco_tranf_GTA_type"/>
    <property type="match status" value="1"/>
</dbReference>
<dbReference type="Gene3D" id="3.90.550.10">
    <property type="entry name" value="Spore Coat Polysaccharide Biosynthesis Protein SpsA, Chain A"/>
    <property type="match status" value="1"/>
</dbReference>
<dbReference type="Pfam" id="PF00535">
    <property type="entry name" value="Glycos_transf_2"/>
    <property type="match status" value="1"/>
</dbReference>
<accession>A0A9X2XWI0</accession>
<dbReference type="SUPFAM" id="SSF53448">
    <property type="entry name" value="Nucleotide-diphospho-sugar transferases"/>
    <property type="match status" value="1"/>
</dbReference>
<comment type="caution">
    <text evidence="2">The sequence shown here is derived from an EMBL/GenBank/DDBJ whole genome shotgun (WGS) entry which is preliminary data.</text>
</comment>
<keyword evidence="3" id="KW-1185">Reference proteome</keyword>
<dbReference type="EMBL" id="JAOTIF010000011">
    <property type="protein sequence ID" value="MCU7550350.1"/>
    <property type="molecule type" value="Genomic_DNA"/>
</dbReference>
<feature type="domain" description="Glycosyltransferase 2-like" evidence="1">
    <location>
        <begin position="7"/>
        <end position="139"/>
    </location>
</feature>
<dbReference type="Proteomes" id="UP001155483">
    <property type="component" value="Unassembled WGS sequence"/>
</dbReference>
<evidence type="ECO:0000259" key="1">
    <source>
        <dbReference type="Pfam" id="PF00535"/>
    </source>
</evidence>
<dbReference type="InterPro" id="IPR050834">
    <property type="entry name" value="Glycosyltransf_2"/>
</dbReference>
<evidence type="ECO:0000313" key="3">
    <source>
        <dbReference type="Proteomes" id="UP001155483"/>
    </source>
</evidence>
<dbReference type="RefSeq" id="WP_279297787.1">
    <property type="nucleotide sequence ID" value="NZ_JAOTIF010000011.1"/>
</dbReference>
<evidence type="ECO:0000313" key="2">
    <source>
        <dbReference type="EMBL" id="MCU7550350.1"/>
    </source>
</evidence>